<sequence length="215" mass="24194">MDIMEILGDLFSLIFLGALICVIIFAIMWFRTNREKDKEKYQKSKKYTIISIIMLVIGLVGSDIFIPDDEENSASTEQTSKISSSSKTSSTEPKIDSEISRKPTQQSIGKVAEALNNDLITADTGNTKWTWNEEDACLEATLDQNSTMYQSMNSGQVSLWNSYVRDIQEASQTIADEKLDSMATFKVLTPTDQNRCFLIVRDGKIKYNIGEDLTN</sequence>
<feature type="region of interest" description="Disordered" evidence="1">
    <location>
        <begin position="70"/>
        <end position="106"/>
    </location>
</feature>
<dbReference type="Proteomes" id="UP000215747">
    <property type="component" value="Unassembled WGS sequence"/>
</dbReference>
<evidence type="ECO:0000313" key="3">
    <source>
        <dbReference type="EMBL" id="OYS65750.1"/>
    </source>
</evidence>
<comment type="caution">
    <text evidence="3">The sequence shown here is derived from an EMBL/GenBank/DDBJ whole genome shotgun (WGS) entry which is preliminary data.</text>
</comment>
<evidence type="ECO:0000313" key="4">
    <source>
        <dbReference type="Proteomes" id="UP000215747"/>
    </source>
</evidence>
<reference evidence="3 4" key="2">
    <citation type="submission" date="2017-09" db="EMBL/GenBank/DDBJ databases">
        <title>Tripartite evolution among Lactobacillus johnsonii, Lactobacillus taiwanensis, Lactobacillus reuteri and their rodent host.</title>
        <authorList>
            <person name="Wang T."/>
            <person name="Knowles S."/>
            <person name="Cheng C."/>
        </authorList>
    </citation>
    <scope>NUCLEOTIDE SEQUENCE [LARGE SCALE GENOMIC DNA]</scope>
    <source>
        <strain evidence="3 4">114h</strain>
    </source>
</reference>
<proteinExistence type="predicted"/>
<feature type="compositionally biased region" description="Low complexity" evidence="1">
    <location>
        <begin position="73"/>
        <end position="91"/>
    </location>
</feature>
<name>A0A256SG46_LIMRT</name>
<keyword evidence="2" id="KW-1133">Transmembrane helix</keyword>
<feature type="transmembrane region" description="Helical" evidence="2">
    <location>
        <begin position="47"/>
        <end position="66"/>
    </location>
</feature>
<dbReference type="AlphaFoldDB" id="A0A256SG46"/>
<reference evidence="4" key="1">
    <citation type="submission" date="2017-05" db="EMBL/GenBank/DDBJ databases">
        <authorList>
            <person name="Lin X.B."/>
            <person name="Stothard P."/>
            <person name="Tasseva G."/>
            <person name="Walter J."/>
        </authorList>
    </citation>
    <scope>NUCLEOTIDE SEQUENCE [LARGE SCALE GENOMIC DNA]</scope>
    <source>
        <strain evidence="4">114h</strain>
    </source>
</reference>
<accession>A0A256SG46</accession>
<organism evidence="3 4">
    <name type="scientific">Limosilactobacillus reuteri</name>
    <name type="common">Lactobacillus reuteri</name>
    <dbReference type="NCBI Taxonomy" id="1598"/>
    <lineage>
        <taxon>Bacteria</taxon>
        <taxon>Bacillati</taxon>
        <taxon>Bacillota</taxon>
        <taxon>Bacilli</taxon>
        <taxon>Lactobacillales</taxon>
        <taxon>Lactobacillaceae</taxon>
        <taxon>Limosilactobacillus</taxon>
    </lineage>
</organism>
<keyword evidence="2" id="KW-0812">Transmembrane</keyword>
<gene>
    <name evidence="3" type="ORF">CBF96_10800</name>
</gene>
<keyword evidence="2" id="KW-0472">Membrane</keyword>
<evidence type="ECO:0000256" key="1">
    <source>
        <dbReference type="SAM" id="MobiDB-lite"/>
    </source>
</evidence>
<protein>
    <submittedName>
        <fullName evidence="3">Uncharacterized protein</fullName>
    </submittedName>
</protein>
<evidence type="ECO:0000256" key="2">
    <source>
        <dbReference type="SAM" id="Phobius"/>
    </source>
</evidence>
<dbReference type="RefSeq" id="WP_094508417.1">
    <property type="nucleotide sequence ID" value="NZ_JANKBC010000004.1"/>
</dbReference>
<feature type="transmembrane region" description="Helical" evidence="2">
    <location>
        <begin position="6"/>
        <end position="27"/>
    </location>
</feature>
<dbReference type="EMBL" id="NGPL01000106">
    <property type="protein sequence ID" value="OYS65750.1"/>
    <property type="molecule type" value="Genomic_DNA"/>
</dbReference>